<reference evidence="4 5" key="1">
    <citation type="journal article" date="2015" name="Mol. Plant Microbe Interact.">
        <title>Genome, transcriptome, and functional analyses of Penicillium expansum provide new insights into secondary metabolism and pathogenicity.</title>
        <authorList>
            <person name="Ballester A.R."/>
            <person name="Marcet-Houben M."/>
            <person name="Levin E."/>
            <person name="Sela N."/>
            <person name="Selma-Lazaro C."/>
            <person name="Carmona L."/>
            <person name="Wisniewski M."/>
            <person name="Droby S."/>
            <person name="Gonzalez-Candelas L."/>
            <person name="Gabaldon T."/>
        </authorList>
    </citation>
    <scope>NUCLEOTIDE SEQUENCE [LARGE SCALE GENOMIC DNA]</scope>
    <source>
        <strain evidence="4 5">MD-8</strain>
    </source>
</reference>
<dbReference type="InterPro" id="IPR015424">
    <property type="entry name" value="PyrdxlP-dep_Trfase"/>
</dbReference>
<dbReference type="InterPro" id="IPR015422">
    <property type="entry name" value="PyrdxlP-dep_Trfase_small"/>
</dbReference>
<dbReference type="AlphaFoldDB" id="A0A0A2IQS6"/>
<comment type="caution">
    <text evidence="4">The sequence shown here is derived from an EMBL/GenBank/DDBJ whole genome shotgun (WGS) entry which is preliminary data.</text>
</comment>
<feature type="compositionally biased region" description="Low complexity" evidence="2">
    <location>
        <begin position="9"/>
        <end position="21"/>
    </location>
</feature>
<keyword evidence="5" id="KW-1185">Reference proteome</keyword>
<dbReference type="InterPro" id="IPR015421">
    <property type="entry name" value="PyrdxlP-dep_Trfase_major"/>
</dbReference>
<evidence type="ECO:0000313" key="4">
    <source>
        <dbReference type="EMBL" id="KGO56358.1"/>
    </source>
</evidence>
<dbReference type="OrthoDB" id="5978656at2759"/>
<dbReference type="GeneID" id="27680655"/>
<dbReference type="Gene3D" id="3.40.640.10">
    <property type="entry name" value="Type I PLP-dependent aspartate aminotransferase-like (Major domain)"/>
    <property type="match status" value="1"/>
</dbReference>
<keyword evidence="1" id="KW-0663">Pyridoxal phosphate</keyword>
<dbReference type="RefSeq" id="XP_016598153.1">
    <property type="nucleotide sequence ID" value="XM_016745235.1"/>
</dbReference>
<evidence type="ECO:0000256" key="2">
    <source>
        <dbReference type="SAM" id="MobiDB-lite"/>
    </source>
</evidence>
<dbReference type="STRING" id="27334.A0A0A2IQS6"/>
<feature type="region of interest" description="Disordered" evidence="2">
    <location>
        <begin position="1"/>
        <end position="22"/>
    </location>
</feature>
<dbReference type="HOGENOM" id="CLU_003433_2_1_1"/>
<gene>
    <name evidence="4" type="ORF">PEX2_079650</name>
</gene>
<dbReference type="GO" id="GO:0008483">
    <property type="term" value="F:transaminase activity"/>
    <property type="evidence" value="ECO:0007669"/>
    <property type="project" value="UniProtKB-KW"/>
</dbReference>
<dbReference type="EMBL" id="JQFZ01000170">
    <property type="protein sequence ID" value="KGO56358.1"/>
    <property type="molecule type" value="Genomic_DNA"/>
</dbReference>
<evidence type="ECO:0000256" key="1">
    <source>
        <dbReference type="ARBA" id="ARBA00022898"/>
    </source>
</evidence>
<dbReference type="PhylomeDB" id="A0A0A2IQS6"/>
<name>A0A0A2IQS6_PENEN</name>
<dbReference type="VEuPathDB" id="FungiDB:PEXP_052680"/>
<keyword evidence="4" id="KW-0032">Aminotransferase</keyword>
<protein>
    <submittedName>
        <fullName evidence="4">Aminotransferase, class V/Cysteine desulfurase</fullName>
    </submittedName>
</protein>
<organism evidence="4 5">
    <name type="scientific">Penicillium expansum</name>
    <name type="common">Blue mold rot fungus</name>
    <dbReference type="NCBI Taxonomy" id="27334"/>
    <lineage>
        <taxon>Eukaryota</taxon>
        <taxon>Fungi</taxon>
        <taxon>Dikarya</taxon>
        <taxon>Ascomycota</taxon>
        <taxon>Pezizomycotina</taxon>
        <taxon>Eurotiomycetes</taxon>
        <taxon>Eurotiomycetidae</taxon>
        <taxon>Eurotiales</taxon>
        <taxon>Aspergillaceae</taxon>
        <taxon>Penicillium</taxon>
    </lineage>
</organism>
<dbReference type="Gene3D" id="3.90.1150.10">
    <property type="entry name" value="Aspartate Aminotransferase, domain 1"/>
    <property type="match status" value="1"/>
</dbReference>
<dbReference type="Proteomes" id="UP000030143">
    <property type="component" value="Unassembled WGS sequence"/>
</dbReference>
<feature type="domain" description="Aminotransferase class V" evidence="3">
    <location>
        <begin position="77"/>
        <end position="349"/>
    </location>
</feature>
<dbReference type="SUPFAM" id="SSF53383">
    <property type="entry name" value="PLP-dependent transferases"/>
    <property type="match status" value="1"/>
</dbReference>
<keyword evidence="4" id="KW-0808">Transferase</keyword>
<accession>A0A0A2IQS6</accession>
<evidence type="ECO:0000313" key="5">
    <source>
        <dbReference type="Proteomes" id="UP000030143"/>
    </source>
</evidence>
<dbReference type="PANTHER" id="PTHR43586:SF8">
    <property type="entry name" value="CYSTEINE DESULFURASE 1, CHLOROPLASTIC"/>
    <property type="match status" value="1"/>
</dbReference>
<dbReference type="Pfam" id="PF00266">
    <property type="entry name" value="Aminotran_5"/>
    <property type="match status" value="1"/>
</dbReference>
<sequence length="392" mass="42824">MSPITMYQSTSTFTDSSFSPSAKNDISKYRTLVPAVTREDVHYLNASFQPVMNLRVRAAIDNFLDQAVGTPDPKSGWQSIAQEAQGSLASYLNVPKDSLTFTRDTTEGLNLFQRSIPFQPGSNVVLLEGEHPNHVYGWLGLIEQGLEVRRIDTKDETYADANTFVPFVDENTIAIGLSSIMFHNGQMNNVQDICARFRPQGVHVLVDMTQHVGVSPINLTEWDVSAAAFGCHKGLGCPSGLGALYINPSVLSSLKKTPPITGAGSISNIPSNLIADSNVQYHSSTQRYSHLNISLIGAVSLNESLGLLCDEIGMKIIEAHLRALGRELALALTPLGVRIVGSKSADERAPHLYVLALLHPDWATHFRAEGIYYPTIAVEQGYPLDSITMWPM</sequence>
<dbReference type="PANTHER" id="PTHR43586">
    <property type="entry name" value="CYSTEINE DESULFURASE"/>
    <property type="match status" value="1"/>
</dbReference>
<dbReference type="InterPro" id="IPR000192">
    <property type="entry name" value="Aminotrans_V_dom"/>
</dbReference>
<evidence type="ECO:0000259" key="3">
    <source>
        <dbReference type="Pfam" id="PF00266"/>
    </source>
</evidence>
<proteinExistence type="predicted"/>